<dbReference type="SUPFAM" id="SSF89550">
    <property type="entry name" value="PHP domain-like"/>
    <property type="match status" value="1"/>
</dbReference>
<reference evidence="2 3" key="1">
    <citation type="journal article" date="2021" name="Sci. Rep.">
        <title>The distribution of antibiotic resistance genes in chicken gut microbiota commensals.</title>
        <authorList>
            <person name="Juricova H."/>
            <person name="Matiasovicova J."/>
            <person name="Kubasova T."/>
            <person name="Cejkova D."/>
            <person name="Rychlik I."/>
        </authorList>
    </citation>
    <scope>NUCLEOTIDE SEQUENCE [LARGE SCALE GENOMIC DNA]</scope>
    <source>
        <strain evidence="2 3">An537</strain>
    </source>
</reference>
<dbReference type="RefSeq" id="WP_205087063.1">
    <property type="nucleotide sequence ID" value="NZ_JACJLA010000001.1"/>
</dbReference>
<feature type="domain" description="Polymerase/histidinol phosphatase N-terminal" evidence="1">
    <location>
        <begin position="3"/>
        <end position="67"/>
    </location>
</feature>
<comment type="caution">
    <text evidence="2">The sequence shown here is derived from an EMBL/GenBank/DDBJ whole genome shotgun (WGS) entry which is preliminary data.</text>
</comment>
<dbReference type="Proteomes" id="UP000707138">
    <property type="component" value="Unassembled WGS sequence"/>
</dbReference>
<accession>A0ABS2GEC1</accession>
<gene>
    <name evidence="2" type="ORF">H6A01_00020</name>
</gene>
<evidence type="ECO:0000259" key="1">
    <source>
        <dbReference type="SMART" id="SM00481"/>
    </source>
</evidence>
<keyword evidence="3" id="KW-1185">Reference proteome</keyword>
<dbReference type="PANTHER" id="PTHR42924:SF3">
    <property type="entry name" value="POLYMERASE_HISTIDINOL PHOSPHATASE N-TERMINAL DOMAIN-CONTAINING PROTEIN"/>
    <property type="match status" value="1"/>
</dbReference>
<dbReference type="Pfam" id="PF02811">
    <property type="entry name" value="PHP"/>
    <property type="match status" value="1"/>
</dbReference>
<organism evidence="2 3">
    <name type="scientific">Veillonella magna</name>
    <dbReference type="NCBI Taxonomy" id="464322"/>
    <lineage>
        <taxon>Bacteria</taxon>
        <taxon>Bacillati</taxon>
        <taxon>Bacillota</taxon>
        <taxon>Negativicutes</taxon>
        <taxon>Veillonellales</taxon>
        <taxon>Veillonellaceae</taxon>
        <taxon>Veillonella</taxon>
    </lineage>
</organism>
<dbReference type="InterPro" id="IPR004013">
    <property type="entry name" value="PHP_dom"/>
</dbReference>
<proteinExistence type="predicted"/>
<dbReference type="InterPro" id="IPR052018">
    <property type="entry name" value="PHP_domain"/>
</dbReference>
<dbReference type="CDD" id="cd07438">
    <property type="entry name" value="PHP_HisPPase_AMP"/>
    <property type="match status" value="1"/>
</dbReference>
<dbReference type="InterPro" id="IPR016195">
    <property type="entry name" value="Pol/histidinol_Pase-like"/>
</dbReference>
<dbReference type="Gene3D" id="1.10.150.650">
    <property type="match status" value="1"/>
</dbReference>
<dbReference type="SMART" id="SM00481">
    <property type="entry name" value="POLIIIAc"/>
    <property type="match status" value="1"/>
</dbReference>
<sequence length="276" mass="30669">MVVDFHMHTTYSDGTMSPKALASLARKRQVTTIAITDHDEIGGGVWLHEHPVDGVTVVPGVEFSATFHGKDVHILGYAIDTANKRLLDYIRFFKEERRTRIIKMITKCQQAGYDVSVEGLMTTCGEHASYGRPHLARLLIGKGYVTDINEAFATVLHPKSPCYVPKFTAHPTDILDIIREAGGIGVLAHPVLIRNDAYVAELLDMPFDGMECYHPKQDEEATARYLAMAKERSLLISGGSDFHGIPNRYPSTLGEFLITPSMVSEFMRALGLRPRV</sequence>
<dbReference type="PANTHER" id="PTHR42924">
    <property type="entry name" value="EXONUCLEASE"/>
    <property type="match status" value="1"/>
</dbReference>
<dbReference type="Gene3D" id="3.20.20.140">
    <property type="entry name" value="Metal-dependent hydrolases"/>
    <property type="match status" value="1"/>
</dbReference>
<name>A0ABS2GEC1_9FIRM</name>
<protein>
    <submittedName>
        <fullName evidence="2">PHP domain-containing protein</fullName>
    </submittedName>
</protein>
<dbReference type="InterPro" id="IPR003141">
    <property type="entry name" value="Pol/His_phosphatase_N"/>
</dbReference>
<evidence type="ECO:0000313" key="2">
    <source>
        <dbReference type="EMBL" id="MBM6911710.1"/>
    </source>
</evidence>
<dbReference type="EMBL" id="JACJLA010000001">
    <property type="protein sequence ID" value="MBM6911710.1"/>
    <property type="molecule type" value="Genomic_DNA"/>
</dbReference>
<evidence type="ECO:0000313" key="3">
    <source>
        <dbReference type="Proteomes" id="UP000707138"/>
    </source>
</evidence>